<proteinExistence type="predicted"/>
<dbReference type="RefSeq" id="WP_066854000.1">
    <property type="nucleotide sequence ID" value="NZ_JXMS01000009.1"/>
</dbReference>
<dbReference type="AlphaFoldDB" id="A0A1B7XEY1"/>
<dbReference type="EMBL" id="JXMS01000009">
    <property type="protein sequence ID" value="OBQ52722.1"/>
    <property type="molecule type" value="Genomic_DNA"/>
</dbReference>
<dbReference type="OrthoDB" id="7060031at2"/>
<feature type="signal peptide" evidence="1">
    <location>
        <begin position="1"/>
        <end position="25"/>
    </location>
</feature>
<reference evidence="2 3" key="1">
    <citation type="submission" date="2015-01" db="EMBL/GenBank/DDBJ databases">
        <title>Desulfovibrio sp. JC271 draft genome sequence.</title>
        <authorList>
            <person name="Shivani Y."/>
            <person name="Subhash Y."/>
            <person name="Sasikala C."/>
            <person name="Ramana C.V."/>
        </authorList>
    </citation>
    <scope>NUCLEOTIDE SEQUENCE [LARGE SCALE GENOMIC DNA]</scope>
    <source>
        <strain evidence="2 3">JC271</strain>
    </source>
</reference>
<evidence type="ECO:0000313" key="2">
    <source>
        <dbReference type="EMBL" id="OBQ52722.1"/>
    </source>
</evidence>
<keyword evidence="3" id="KW-1185">Reference proteome</keyword>
<dbReference type="Proteomes" id="UP000091979">
    <property type="component" value="Unassembled WGS sequence"/>
</dbReference>
<organism evidence="2 3">
    <name type="scientific">Halodesulfovibrio spirochaetisodalis</name>
    <dbReference type="NCBI Taxonomy" id="1560234"/>
    <lineage>
        <taxon>Bacteria</taxon>
        <taxon>Pseudomonadati</taxon>
        <taxon>Thermodesulfobacteriota</taxon>
        <taxon>Desulfovibrionia</taxon>
        <taxon>Desulfovibrionales</taxon>
        <taxon>Desulfovibrionaceae</taxon>
        <taxon>Halodesulfovibrio</taxon>
    </lineage>
</organism>
<keyword evidence="1" id="KW-0732">Signal</keyword>
<dbReference type="PATRIC" id="fig|1560234.3.peg.3397"/>
<name>A0A1B7XEY1_9BACT</name>
<evidence type="ECO:0000256" key="1">
    <source>
        <dbReference type="SAM" id="SignalP"/>
    </source>
</evidence>
<protein>
    <submittedName>
        <fullName evidence="2">Uncharacterized protein</fullName>
    </submittedName>
</protein>
<gene>
    <name evidence="2" type="ORF">SP90_07125</name>
</gene>
<feature type="chain" id="PRO_5008600578" evidence="1">
    <location>
        <begin position="26"/>
        <end position="570"/>
    </location>
</feature>
<sequence>MKRFFTILCCAMLLCSAIPCSSAFAQDLSGLKKSDIAKAEKYAKKYTVKIDQAKDFLAKNNLKMADKRLKDAEKIHAKIISPYQKTAQVIQDKERFTELKKQLVIQQQVQVVAKTIATYEKKVNEAQKYLSRRDTKNCKRFLEKAAAIYADIPESHKSAPEVTSAHATYEELIKKTGATVTVSKKAGSDASAQGSNETYGLSSKDLKKAKRYAERFAGKVSEARRFFGEKDYRVCQRPLDQAKKLYAKINPAYINHPSVVENKKEFDEMFSVANKQVADRKAAIERDNKLTMDRLNFSTDLRSLEYYINQLHKAKIGKSSLRIDQLKPFKEGFSVLDGFHQDCLGKFKDFIQNKPETKFDDLVVKEIVDLVENRVKYRNELVKATVALELNAILENLTHANTKLRENGVIHESDMASMFKSDYLGQWEVIDQCKAMYKWINIPFPDDMIAQIAAFQKKQQDALEAAKDEREFDESVFPYQTSAMERAAEKNAKQRKMELIYVGLRDDSWNVQKNGLGVPLYKIANGRGVYHVDGEDFYRGYNVRVKRVFNGSGYEPPTVAADYYIKIYKK</sequence>
<comment type="caution">
    <text evidence="2">The sequence shown here is derived from an EMBL/GenBank/DDBJ whole genome shotgun (WGS) entry which is preliminary data.</text>
</comment>
<evidence type="ECO:0000313" key="3">
    <source>
        <dbReference type="Proteomes" id="UP000091979"/>
    </source>
</evidence>
<accession>A0A1B7XEY1</accession>